<evidence type="ECO:0008006" key="3">
    <source>
        <dbReference type="Google" id="ProtNLM"/>
    </source>
</evidence>
<organism evidence="1 2">
    <name type="scientific">Sphingobacterium spiritivorum ATCC 33300</name>
    <dbReference type="NCBI Taxonomy" id="525372"/>
    <lineage>
        <taxon>Bacteria</taxon>
        <taxon>Pseudomonadati</taxon>
        <taxon>Bacteroidota</taxon>
        <taxon>Sphingobacteriia</taxon>
        <taxon>Sphingobacteriales</taxon>
        <taxon>Sphingobacteriaceae</taxon>
        <taxon>Sphingobacterium</taxon>
    </lineage>
</organism>
<dbReference type="Gene3D" id="1.10.10.10">
    <property type="entry name" value="Winged helix-like DNA-binding domain superfamily/Winged helix DNA-binding domain"/>
    <property type="match status" value="1"/>
</dbReference>
<dbReference type="Proteomes" id="UP000006241">
    <property type="component" value="Unassembled WGS sequence"/>
</dbReference>
<comment type="caution">
    <text evidence="1">The sequence shown here is derived from an EMBL/GenBank/DDBJ whole genome shotgun (WGS) entry which is preliminary data.</text>
</comment>
<dbReference type="HOGENOM" id="CLU_078469_2_0_10"/>
<dbReference type="InterPro" id="IPR036390">
    <property type="entry name" value="WH_DNA-bd_sf"/>
</dbReference>
<evidence type="ECO:0000313" key="2">
    <source>
        <dbReference type="Proteomes" id="UP000006241"/>
    </source>
</evidence>
<evidence type="ECO:0000313" key="1">
    <source>
        <dbReference type="EMBL" id="EEI89868.1"/>
    </source>
</evidence>
<dbReference type="AlphaFoldDB" id="C2G4Q5"/>
<dbReference type="InterPro" id="IPR036388">
    <property type="entry name" value="WH-like_DNA-bd_sf"/>
</dbReference>
<proteinExistence type="predicted"/>
<reference evidence="1 2" key="1">
    <citation type="submission" date="2009-01" db="EMBL/GenBank/DDBJ databases">
        <authorList>
            <person name="Qin X."/>
            <person name="Bachman B."/>
            <person name="Battles P."/>
            <person name="Bell A."/>
            <person name="Bess C."/>
            <person name="Bickham C."/>
            <person name="Chaboub L."/>
            <person name="Chen D."/>
            <person name="Coyle M."/>
            <person name="Deiros D.R."/>
            <person name="Dinh H."/>
            <person name="Forbes L."/>
            <person name="Fowler G."/>
            <person name="Francisco L."/>
            <person name="Fu Q."/>
            <person name="Gubbala S."/>
            <person name="Hale W."/>
            <person name="Han Y."/>
            <person name="Hemphill L."/>
            <person name="Highlander S.K."/>
            <person name="Hirani K."/>
            <person name="Hogues M."/>
            <person name="Jackson L."/>
            <person name="Jakkamsetti A."/>
            <person name="Javaid M."/>
            <person name="Jiang H."/>
            <person name="Korchina V."/>
            <person name="Kovar C."/>
            <person name="Lara F."/>
            <person name="Lee S."/>
            <person name="Mata R."/>
            <person name="Mathew T."/>
            <person name="Moen C."/>
            <person name="Morales K."/>
            <person name="Munidasa M."/>
            <person name="Nazareth L."/>
            <person name="Ngo R."/>
            <person name="Nguyen L."/>
            <person name="Okwuonu G."/>
            <person name="Ongeri F."/>
            <person name="Patil S."/>
            <person name="Petrosino J."/>
            <person name="Pham C."/>
            <person name="Pham P."/>
            <person name="Pu L.-L."/>
            <person name="Puazo M."/>
            <person name="Raj R."/>
            <person name="Reid J."/>
            <person name="Rouhana J."/>
            <person name="Saada N."/>
            <person name="Shang Y."/>
            <person name="Simmons D."/>
            <person name="Thornton R."/>
            <person name="Warren J."/>
            <person name="Weissenberger G."/>
            <person name="Zhang J."/>
            <person name="Zhang L."/>
            <person name="Zhou C."/>
            <person name="Zhu D."/>
            <person name="Muzny D."/>
            <person name="Worley K."/>
            <person name="Gibbs R."/>
        </authorList>
    </citation>
    <scope>NUCLEOTIDE SEQUENCE [LARGE SCALE GENOMIC DNA]</scope>
    <source>
        <strain evidence="1 2">ATCC 33300</strain>
    </source>
</reference>
<sequence length="214" mass="24032">MFIMNNNLPDNEKSLWILKTKGALPLAALAKEMGVTTEGARFHLLKLANEGLVESTTESKGRGRPQQIWALTSKGQSRFPDTHADLTVNLIRTIRETLGEKALEQVIKANGEEILDRYTQHLSGIRDLEPRIEALVDIRQREGYMAEYRSEADGEYLFIENHCPICAAASQCQGFCDNELNTFRTVLGAQVTVDRISHIVAGARRCTYVIKQKE</sequence>
<gene>
    <name evidence="1" type="ORF">HMPREF0765_4561</name>
</gene>
<dbReference type="EMBL" id="ACHB01000099">
    <property type="protein sequence ID" value="EEI89868.1"/>
    <property type="molecule type" value="Genomic_DNA"/>
</dbReference>
<dbReference type="SUPFAM" id="SSF46785">
    <property type="entry name" value="Winged helix' DNA-binding domain"/>
    <property type="match status" value="1"/>
</dbReference>
<accession>C2G4Q5</accession>
<protein>
    <recommendedName>
        <fullName evidence="3">Transcriptional regulator</fullName>
    </recommendedName>
</protein>
<name>C2G4Q5_SPHSI</name>